<comment type="caution">
    <text evidence="5">The sequence shown here is derived from an EMBL/GenBank/DDBJ whole genome shotgun (WGS) entry which is preliminary data.</text>
</comment>
<dbReference type="EMBL" id="JAME01000016">
    <property type="protein sequence ID" value="ETX28718.1"/>
    <property type="molecule type" value="Genomic_DNA"/>
</dbReference>
<dbReference type="Gene3D" id="3.90.950.10">
    <property type="match status" value="1"/>
</dbReference>
<dbReference type="Pfam" id="PF02545">
    <property type="entry name" value="Maf"/>
    <property type="match status" value="1"/>
</dbReference>
<keyword evidence="2 4" id="KW-0378">Hydrolase</keyword>
<gene>
    <name evidence="5" type="ORF">RISW2_05310</name>
</gene>
<dbReference type="CDD" id="cd00555">
    <property type="entry name" value="Maf"/>
    <property type="match status" value="1"/>
</dbReference>
<dbReference type="PIRSF" id="PIRSF006305">
    <property type="entry name" value="Maf"/>
    <property type="match status" value="1"/>
</dbReference>
<protein>
    <recommendedName>
        <fullName evidence="4">Nucleoside triphosphate pyrophosphatase</fullName>
        <ecNumber evidence="4">3.6.1.9</ecNumber>
    </recommendedName>
    <alternativeName>
        <fullName evidence="4">Nucleotide pyrophosphatase</fullName>
        <shortName evidence="4">Nucleotide PPase</shortName>
    </alternativeName>
</protein>
<dbReference type="AlphaFoldDB" id="X7F7K2"/>
<dbReference type="PANTHER" id="PTHR43213:SF5">
    <property type="entry name" value="BIFUNCTIONAL DTTP_UTP PYROPHOSPHATASE_METHYLTRANSFERASE PROTEIN-RELATED"/>
    <property type="match status" value="1"/>
</dbReference>
<dbReference type="GO" id="GO:0009117">
    <property type="term" value="P:nucleotide metabolic process"/>
    <property type="evidence" value="ECO:0007669"/>
    <property type="project" value="UniProtKB-KW"/>
</dbReference>
<comment type="function">
    <text evidence="4">Nucleoside triphosphate pyrophosphatase. May have a dual role in cell division arrest and in preventing the incorporation of modified nucleotides into cellular nucleic acids.</text>
</comment>
<feature type="active site" description="Proton acceptor" evidence="4">
    <location>
        <position position="71"/>
    </location>
</feature>
<dbReference type="GO" id="GO:0047429">
    <property type="term" value="F:nucleoside triphosphate diphosphatase activity"/>
    <property type="evidence" value="ECO:0007669"/>
    <property type="project" value="UniProtKB-EC"/>
</dbReference>
<evidence type="ECO:0000256" key="4">
    <source>
        <dbReference type="HAMAP-Rule" id="MF_00528"/>
    </source>
</evidence>
<comment type="cofactor">
    <cofactor evidence="1 4">
        <name>a divalent metal cation</name>
        <dbReference type="ChEBI" id="CHEBI:60240"/>
    </cofactor>
</comment>
<dbReference type="InterPro" id="IPR003697">
    <property type="entry name" value="Maf-like"/>
</dbReference>
<evidence type="ECO:0000313" key="6">
    <source>
        <dbReference type="Proteomes" id="UP000023430"/>
    </source>
</evidence>
<keyword evidence="4" id="KW-0963">Cytoplasm</keyword>
<evidence type="ECO:0000313" key="5">
    <source>
        <dbReference type="EMBL" id="ETX28718.1"/>
    </source>
</evidence>
<evidence type="ECO:0000256" key="1">
    <source>
        <dbReference type="ARBA" id="ARBA00001968"/>
    </source>
</evidence>
<organism evidence="5 6">
    <name type="scientific">Roseivivax isoporae LMG 25204</name>
    <dbReference type="NCBI Taxonomy" id="1449351"/>
    <lineage>
        <taxon>Bacteria</taxon>
        <taxon>Pseudomonadati</taxon>
        <taxon>Pseudomonadota</taxon>
        <taxon>Alphaproteobacteria</taxon>
        <taxon>Rhodobacterales</taxon>
        <taxon>Roseobacteraceae</taxon>
        <taxon>Roseivivax</taxon>
    </lineage>
</organism>
<keyword evidence="3 4" id="KW-0546">Nucleotide metabolism</keyword>
<dbReference type="SUPFAM" id="SSF52972">
    <property type="entry name" value="ITPase-like"/>
    <property type="match status" value="1"/>
</dbReference>
<comment type="subcellular location">
    <subcellularLocation>
        <location evidence="4">Cytoplasm</location>
    </subcellularLocation>
</comment>
<dbReference type="HAMAP" id="MF_00528">
    <property type="entry name" value="Maf"/>
    <property type="match status" value="1"/>
</dbReference>
<dbReference type="PANTHER" id="PTHR43213">
    <property type="entry name" value="BIFUNCTIONAL DTTP/UTP PYROPHOSPHATASE/METHYLTRANSFERASE PROTEIN-RELATED"/>
    <property type="match status" value="1"/>
</dbReference>
<dbReference type="InterPro" id="IPR029001">
    <property type="entry name" value="ITPase-like_fam"/>
</dbReference>
<comment type="similarity">
    <text evidence="4">Belongs to the Maf family.</text>
</comment>
<evidence type="ECO:0000256" key="2">
    <source>
        <dbReference type="ARBA" id="ARBA00022801"/>
    </source>
</evidence>
<comment type="catalytic activity">
    <reaction evidence="4">
        <text>a ribonucleoside 5'-triphosphate + H2O = a ribonucleoside 5'-phosphate + diphosphate + H(+)</text>
        <dbReference type="Rhea" id="RHEA:23996"/>
        <dbReference type="ChEBI" id="CHEBI:15377"/>
        <dbReference type="ChEBI" id="CHEBI:15378"/>
        <dbReference type="ChEBI" id="CHEBI:33019"/>
        <dbReference type="ChEBI" id="CHEBI:58043"/>
        <dbReference type="ChEBI" id="CHEBI:61557"/>
        <dbReference type="EC" id="3.6.1.9"/>
    </reaction>
</comment>
<accession>X7F7K2</accession>
<dbReference type="GO" id="GO:0005737">
    <property type="term" value="C:cytoplasm"/>
    <property type="evidence" value="ECO:0007669"/>
    <property type="project" value="UniProtKB-SubCell"/>
</dbReference>
<dbReference type="eggNOG" id="COG0424">
    <property type="taxonomic scope" value="Bacteria"/>
</dbReference>
<dbReference type="STRING" id="1449351.RISW2_05310"/>
<proteinExistence type="inferred from homology"/>
<comment type="catalytic activity">
    <reaction evidence="4">
        <text>a 2'-deoxyribonucleoside 5'-triphosphate + H2O = a 2'-deoxyribonucleoside 5'-phosphate + diphosphate + H(+)</text>
        <dbReference type="Rhea" id="RHEA:44644"/>
        <dbReference type="ChEBI" id="CHEBI:15377"/>
        <dbReference type="ChEBI" id="CHEBI:15378"/>
        <dbReference type="ChEBI" id="CHEBI:33019"/>
        <dbReference type="ChEBI" id="CHEBI:61560"/>
        <dbReference type="ChEBI" id="CHEBI:65317"/>
        <dbReference type="EC" id="3.6.1.9"/>
    </reaction>
</comment>
<dbReference type="PATRIC" id="fig|1449351.3.peg.2381"/>
<evidence type="ECO:0000256" key="3">
    <source>
        <dbReference type="ARBA" id="ARBA00023080"/>
    </source>
</evidence>
<comment type="caution">
    <text evidence="4">Lacks conserved residue(s) required for the propagation of feature annotation.</text>
</comment>
<dbReference type="EC" id="3.6.1.9" evidence="4"/>
<sequence>MLASGSTIRSEMLRRAGVPHSVRPARVDEDSVRAALRAESAPPRDVADALAETKARKVAAAAPHDLVLGCDQVLAIDGDILAKPESRAEAADQLRRLRNTHHQLLSAAVLYEDAAPVWRHVGVARLYMRDFSDAFLEAYLDRNWPEVQSSVGAYRIEEEGVRLFSRVEGDHFTIMGLPLMELLNHLTLRGVLPS</sequence>
<reference evidence="5 6" key="1">
    <citation type="submission" date="2014-01" db="EMBL/GenBank/DDBJ databases">
        <title>Roseivivax isoporae LMG 25204 Genome Sequencing.</title>
        <authorList>
            <person name="Lai Q."/>
            <person name="Li G."/>
            <person name="Shao Z."/>
        </authorList>
    </citation>
    <scope>NUCLEOTIDE SEQUENCE [LARGE SCALE GENOMIC DNA]</scope>
    <source>
        <strain evidence="5 6">LMG 25204</strain>
    </source>
</reference>
<dbReference type="Proteomes" id="UP000023430">
    <property type="component" value="Unassembled WGS sequence"/>
</dbReference>
<keyword evidence="6" id="KW-1185">Reference proteome</keyword>
<name>X7F7K2_9RHOB</name>